<dbReference type="RefSeq" id="WP_353684935.1">
    <property type="nucleotide sequence ID" value="NZ_CP144373.1"/>
</dbReference>
<name>A0AAU8GYW4_9BACT</name>
<dbReference type="SUPFAM" id="SSF52172">
    <property type="entry name" value="CheY-like"/>
    <property type="match status" value="1"/>
</dbReference>
<evidence type="ECO:0000313" key="1">
    <source>
        <dbReference type="EMBL" id="XCH47412.1"/>
    </source>
</evidence>
<proteinExistence type="predicted"/>
<sequence>MKKKILVCVQKDIKNTINWALKDLSEVSLQYFDHVYQIEKLFESDVNFCGMIIDSQIDGESTIPFLQKIRDKSKIKILLIISADTAKQEIVKLIQDKMVDNIIVRPFNANQIVDAVAKLCGIHRATEKPWYMYTKPQ</sequence>
<accession>A0AAU8GYW4</accession>
<reference evidence="1" key="1">
    <citation type="submission" date="2024-01" db="EMBL/GenBank/DDBJ databases">
        <title>The first autotrophic representatives of the genus Thermodesulfovibrio.</title>
        <authorList>
            <person name="Maltseva A.I."/>
            <person name="Elcheninov A.G."/>
            <person name="Kublanov I.V."/>
            <person name="Lebedinsky A.V."/>
            <person name="Frolov E.N."/>
        </authorList>
    </citation>
    <scope>NUCLEOTIDE SEQUENCE</scope>
    <source>
        <strain evidence="1">3907-1M</strain>
    </source>
</reference>
<organism evidence="1">
    <name type="scientific">Thermodesulfovibrio autotrophicus</name>
    <dbReference type="NCBI Taxonomy" id="3118333"/>
    <lineage>
        <taxon>Bacteria</taxon>
        <taxon>Pseudomonadati</taxon>
        <taxon>Nitrospirota</taxon>
        <taxon>Thermodesulfovibrionia</taxon>
        <taxon>Thermodesulfovibrionales</taxon>
        <taxon>Thermodesulfovibrionaceae</taxon>
        <taxon>Thermodesulfovibrio</taxon>
    </lineage>
</organism>
<dbReference type="AlphaFoldDB" id="A0AAU8GYW4"/>
<dbReference type="EMBL" id="CP144373">
    <property type="protein sequence ID" value="XCH47412.1"/>
    <property type="molecule type" value="Genomic_DNA"/>
</dbReference>
<evidence type="ECO:0008006" key="2">
    <source>
        <dbReference type="Google" id="ProtNLM"/>
    </source>
</evidence>
<gene>
    <name evidence="1" type="ORF">V4D30_03845</name>
</gene>
<dbReference type="Gene3D" id="3.40.50.2300">
    <property type="match status" value="1"/>
</dbReference>
<dbReference type="KEGG" id="taut:V4D30_03845"/>
<dbReference type="InterPro" id="IPR011006">
    <property type="entry name" value="CheY-like_superfamily"/>
</dbReference>
<protein>
    <recommendedName>
        <fullName evidence="2">Response regulator</fullName>
    </recommendedName>
</protein>